<dbReference type="SUPFAM" id="SSF51735">
    <property type="entry name" value="NAD(P)-binding Rossmann-fold domains"/>
    <property type="match status" value="1"/>
</dbReference>
<organism evidence="5 6">
    <name type="scientific">Enemella evansiae</name>
    <dbReference type="NCBI Taxonomy" id="2016499"/>
    <lineage>
        <taxon>Bacteria</taxon>
        <taxon>Bacillati</taxon>
        <taxon>Actinomycetota</taxon>
        <taxon>Actinomycetes</taxon>
        <taxon>Propionibacteriales</taxon>
        <taxon>Propionibacteriaceae</taxon>
        <taxon>Enemella</taxon>
    </lineage>
</organism>
<name>A0A255GLU2_9ACTN</name>
<feature type="domain" description="Gfo/Idh/MocA-like oxidoreductase C-terminal" evidence="4">
    <location>
        <begin position="149"/>
        <end position="338"/>
    </location>
</feature>
<dbReference type="InterPro" id="IPR004104">
    <property type="entry name" value="Gfo/Idh/MocA-like_OxRdtase_C"/>
</dbReference>
<feature type="domain" description="Gfo/Idh/MocA-like oxidoreductase N-terminal" evidence="3">
    <location>
        <begin position="18"/>
        <end position="136"/>
    </location>
</feature>
<dbReference type="Gene3D" id="3.30.360.10">
    <property type="entry name" value="Dihydrodipicolinate Reductase, domain 2"/>
    <property type="match status" value="1"/>
</dbReference>
<evidence type="ECO:0000256" key="2">
    <source>
        <dbReference type="ARBA" id="ARBA00023002"/>
    </source>
</evidence>
<comment type="caution">
    <text evidence="5">The sequence shown here is derived from an EMBL/GenBank/DDBJ whole genome shotgun (WGS) entry which is preliminary data.</text>
</comment>
<reference evidence="5 6" key="1">
    <citation type="submission" date="2017-07" db="EMBL/GenBank/DDBJ databases">
        <title>Draft whole genome sequences of clinical Proprionibacteriaceae strains.</title>
        <authorList>
            <person name="Bernier A.-M."/>
            <person name="Bernard K."/>
            <person name="Domingo M.-C."/>
        </authorList>
    </citation>
    <scope>NUCLEOTIDE SEQUENCE [LARGE SCALE GENOMIC DNA]</scope>
    <source>
        <strain evidence="5 6">NML 030167</strain>
    </source>
</reference>
<dbReference type="PANTHER" id="PTHR43818:SF11">
    <property type="entry name" value="BCDNA.GH03377"/>
    <property type="match status" value="1"/>
</dbReference>
<keyword evidence="2" id="KW-0560">Oxidoreductase</keyword>
<evidence type="ECO:0000313" key="6">
    <source>
        <dbReference type="Proteomes" id="UP000215896"/>
    </source>
</evidence>
<dbReference type="Proteomes" id="UP000215896">
    <property type="component" value="Unassembled WGS sequence"/>
</dbReference>
<dbReference type="InterPro" id="IPR000683">
    <property type="entry name" value="Gfo/Idh/MocA-like_OxRdtase_N"/>
</dbReference>
<dbReference type="EMBL" id="NMVO01000002">
    <property type="protein sequence ID" value="OYO16789.1"/>
    <property type="molecule type" value="Genomic_DNA"/>
</dbReference>
<dbReference type="SUPFAM" id="SSF55347">
    <property type="entry name" value="Glyceraldehyde-3-phosphate dehydrogenase-like, C-terminal domain"/>
    <property type="match status" value="1"/>
</dbReference>
<gene>
    <name evidence="5" type="ORF">CGZ94_03945</name>
</gene>
<comment type="similarity">
    <text evidence="1">Belongs to the Gfo/Idh/MocA family.</text>
</comment>
<dbReference type="GO" id="GO:0000166">
    <property type="term" value="F:nucleotide binding"/>
    <property type="evidence" value="ECO:0007669"/>
    <property type="project" value="InterPro"/>
</dbReference>
<dbReference type="InterPro" id="IPR050463">
    <property type="entry name" value="Gfo/Idh/MocA_oxidrdct_glycsds"/>
</dbReference>
<evidence type="ECO:0000256" key="1">
    <source>
        <dbReference type="ARBA" id="ARBA00010928"/>
    </source>
</evidence>
<dbReference type="Pfam" id="PF01408">
    <property type="entry name" value="GFO_IDH_MocA"/>
    <property type="match status" value="1"/>
</dbReference>
<evidence type="ECO:0000313" key="5">
    <source>
        <dbReference type="EMBL" id="OYO16789.1"/>
    </source>
</evidence>
<dbReference type="InterPro" id="IPR036291">
    <property type="entry name" value="NAD(P)-bd_dom_sf"/>
</dbReference>
<sequence length="344" mass="36410">MPRCSTRYRNNRRENPLIRVGIIGTGFIADSHAGAIAGSPRTTLTAIHDRAPEAAQRFISRWGGVAMPDAEALISSAEVDAVIVCTPNDTHVDLAMTACRHGKHVLIEKPIALEPVSARAMTDAFAAAGLVFQAGHVHRHTDLGRAVQDCITSGALGTIEAIRIAITGGWIWPGWQGWVLDHQRSGGHALHNGVHLYDLASWWLHSPIVKASALGQQLTSGRLAIDDALVATLVAESGASAICEISRGERPRATALFEVVVQGSAGSLVRAWSSDGGVAFTDEASGPLAAAFNDPFRLQLDSWADAILDGRPVNPSLSDAVQSVAVADAVTRAARSNRVEEVAR</sequence>
<dbReference type="Gene3D" id="3.40.50.720">
    <property type="entry name" value="NAD(P)-binding Rossmann-like Domain"/>
    <property type="match status" value="1"/>
</dbReference>
<protein>
    <recommendedName>
        <fullName evidence="7">Gfo/Idh/MocA family oxidoreductase</fullName>
    </recommendedName>
</protein>
<dbReference type="PANTHER" id="PTHR43818">
    <property type="entry name" value="BCDNA.GH03377"/>
    <property type="match status" value="1"/>
</dbReference>
<evidence type="ECO:0000259" key="3">
    <source>
        <dbReference type="Pfam" id="PF01408"/>
    </source>
</evidence>
<dbReference type="Pfam" id="PF02894">
    <property type="entry name" value="GFO_IDH_MocA_C"/>
    <property type="match status" value="1"/>
</dbReference>
<evidence type="ECO:0008006" key="7">
    <source>
        <dbReference type="Google" id="ProtNLM"/>
    </source>
</evidence>
<proteinExistence type="inferred from homology"/>
<keyword evidence="6" id="KW-1185">Reference proteome</keyword>
<dbReference type="GO" id="GO:0016491">
    <property type="term" value="F:oxidoreductase activity"/>
    <property type="evidence" value="ECO:0007669"/>
    <property type="project" value="UniProtKB-KW"/>
</dbReference>
<evidence type="ECO:0000259" key="4">
    <source>
        <dbReference type="Pfam" id="PF02894"/>
    </source>
</evidence>
<accession>A0A255GLU2</accession>
<dbReference type="AlphaFoldDB" id="A0A255GLU2"/>